<proteinExistence type="predicted"/>
<evidence type="ECO:0008006" key="2">
    <source>
        <dbReference type="Google" id="ProtNLM"/>
    </source>
</evidence>
<evidence type="ECO:0000313" key="1">
    <source>
        <dbReference type="EMBL" id="VAW94750.1"/>
    </source>
</evidence>
<gene>
    <name evidence="1" type="ORF">MNBD_GAMMA20-2324</name>
</gene>
<dbReference type="AlphaFoldDB" id="A0A3B0ZZR7"/>
<name>A0A3B0ZZR7_9ZZZZ</name>
<reference evidence="1" key="1">
    <citation type="submission" date="2018-06" db="EMBL/GenBank/DDBJ databases">
        <authorList>
            <person name="Zhirakovskaya E."/>
        </authorList>
    </citation>
    <scope>NUCLEOTIDE SEQUENCE</scope>
</reference>
<accession>A0A3B0ZZR7</accession>
<organism evidence="1">
    <name type="scientific">hydrothermal vent metagenome</name>
    <dbReference type="NCBI Taxonomy" id="652676"/>
    <lineage>
        <taxon>unclassified sequences</taxon>
        <taxon>metagenomes</taxon>
        <taxon>ecological metagenomes</taxon>
    </lineage>
</organism>
<feature type="non-terminal residue" evidence="1">
    <location>
        <position position="78"/>
    </location>
</feature>
<protein>
    <recommendedName>
        <fullName evidence="2">Response regulatory domain-containing protein</fullName>
    </recommendedName>
</protein>
<dbReference type="EMBL" id="UOFU01000057">
    <property type="protein sequence ID" value="VAW94750.1"/>
    <property type="molecule type" value="Genomic_DNA"/>
</dbReference>
<sequence>MDTGNVIRPLILEESSNDAEALASSLRNAGYAVRYRHIEDNEDLQSALDEQAWDILLATSQVGDYRALDAVATIKRAG</sequence>